<accession>A0A811BPQ7</accession>
<sequence length="509" mass="55613">MDDDRASSLQITRGTAYDDRPSVPPVRIDDEIERARLIAGSLTSGTVRQRLADVRRTNADQVLASEYCALWSALASNRNASDAMGTRHTPTSAEVSAEYMARDAGAGAHMAALDGLATTDPEAAATQLVEALDTSVRRRAISPRASPIERDRRPTYFVLTSEKDGVVRAALFALPDADDDGIAHIVLCIDYSLRGARIDGHIVKNRLWRDPRLGCPYPDFVCLLLRAFADRADSAYSGALRPRIRVASDWFTQPLARLSSPRDVPHAVRRYIDNPHESYRWHGTFQGEWMSGVLHGIRLDEARIEVIVCLLAGRRCADRASSLFASPQSLLDRASAAYRGPLRVGVLPLDVLARTAGRAWHRVCMETPLPSGRLPHGDALVDIARAFGVEPTRAQLERPELLCARLAEPAIAEMVRSRYGLEPVRVPVAFGALYHCAQLWASLADCAPGTRPDPETLHCLAQCASRNGVTLDADDGTDAQRLYARMAVLVTGCRGPDQGPGRRISDDAC</sequence>
<organism evidence="2 3">
    <name type="scientific">Pandoravirus japonicus</name>
    <dbReference type="NCBI Taxonomy" id="2823154"/>
    <lineage>
        <taxon>Viruses</taxon>
        <taxon>Pandoravirus</taxon>
    </lineage>
</organism>
<feature type="region of interest" description="Disordered" evidence="1">
    <location>
        <begin position="1"/>
        <end position="22"/>
    </location>
</feature>
<proteinExistence type="predicted"/>
<name>A0A811BPQ7_9VIRU</name>
<evidence type="ECO:0000313" key="3">
    <source>
        <dbReference type="Proteomes" id="UP001253637"/>
    </source>
</evidence>
<dbReference type="Proteomes" id="UP001253637">
    <property type="component" value="Segment"/>
</dbReference>
<reference evidence="2" key="1">
    <citation type="submission" date="2021-04" db="EMBL/GenBank/DDBJ databases">
        <title>Draft Genome Sequence of Pandoravirus japonicus, Isolated from the Sabaishi River of Niigata, Japan.</title>
        <authorList>
            <person name="Hosokawa N."/>
            <person name="Takahashi H."/>
            <person name="Aoki K."/>
            <person name="Takemura M."/>
        </authorList>
    </citation>
    <scope>NUCLEOTIDE SEQUENCE</scope>
</reference>
<protein>
    <submittedName>
        <fullName evidence="2">Uncharacterized protein</fullName>
    </submittedName>
</protein>
<dbReference type="EMBL" id="LC625835">
    <property type="protein sequence ID" value="BCU02976.1"/>
    <property type="molecule type" value="Genomic_DNA"/>
</dbReference>
<evidence type="ECO:0000313" key="2">
    <source>
        <dbReference type="EMBL" id="BCU02976.1"/>
    </source>
</evidence>
<evidence type="ECO:0000256" key="1">
    <source>
        <dbReference type="SAM" id="MobiDB-lite"/>
    </source>
</evidence>